<dbReference type="EMBL" id="CP003410">
    <property type="protein sequence ID" value="AGM02918.1"/>
    <property type="molecule type" value="Genomic_DNA"/>
</dbReference>
<dbReference type="Pfam" id="PF13460">
    <property type="entry name" value="NAD_binding_10"/>
    <property type="match status" value="1"/>
</dbReference>
<dbReference type="InterPro" id="IPR036291">
    <property type="entry name" value="NAD(P)-bd_dom_sf"/>
</dbReference>
<gene>
    <name evidence="2" type="ORF">AORI_0329</name>
</gene>
<evidence type="ECO:0000313" key="2">
    <source>
        <dbReference type="EMBL" id="AGM02918.1"/>
    </source>
</evidence>
<dbReference type="InterPro" id="IPR051606">
    <property type="entry name" value="Polyketide_Oxido-like"/>
</dbReference>
<name>R4SWQ0_9PSEU</name>
<evidence type="ECO:0000259" key="1">
    <source>
        <dbReference type="Pfam" id="PF13460"/>
    </source>
</evidence>
<dbReference type="GO" id="GO:0004074">
    <property type="term" value="F:biliverdin reductase [NAD(P)H] activity"/>
    <property type="evidence" value="ECO:0007669"/>
    <property type="project" value="TreeGrafter"/>
</dbReference>
<organism evidence="2 3">
    <name type="scientific">Amycolatopsis keratiniphila</name>
    <dbReference type="NCBI Taxonomy" id="129921"/>
    <lineage>
        <taxon>Bacteria</taxon>
        <taxon>Bacillati</taxon>
        <taxon>Actinomycetota</taxon>
        <taxon>Actinomycetes</taxon>
        <taxon>Pseudonocardiales</taxon>
        <taxon>Pseudonocardiaceae</taxon>
        <taxon>Amycolatopsis</taxon>
        <taxon>Amycolatopsis japonica group</taxon>
    </lineage>
</organism>
<dbReference type="GO" id="GO:0042602">
    <property type="term" value="F:riboflavin reductase (NADPH) activity"/>
    <property type="evidence" value="ECO:0007669"/>
    <property type="project" value="TreeGrafter"/>
</dbReference>
<proteinExistence type="predicted"/>
<keyword evidence="3" id="KW-1185">Reference proteome</keyword>
<dbReference type="Proteomes" id="UP000013968">
    <property type="component" value="Chromosome"/>
</dbReference>
<dbReference type="PATRIC" id="fig|1156913.3.peg.331"/>
<dbReference type="AlphaFoldDB" id="R4SWQ0"/>
<dbReference type="Gene3D" id="3.40.50.720">
    <property type="entry name" value="NAD(P)-binding Rossmann-like Domain"/>
    <property type="match status" value="1"/>
</dbReference>
<dbReference type="KEGG" id="aoi:AORI_0329"/>
<protein>
    <submittedName>
        <fullName evidence="2">NADH-flavin reductase</fullName>
    </submittedName>
</protein>
<feature type="domain" description="NAD(P)-binding" evidence="1">
    <location>
        <begin position="9"/>
        <end position="199"/>
    </location>
</feature>
<accession>R4SWQ0</accession>
<reference evidence="2 3" key="1">
    <citation type="journal article" date="2013" name="BMC Genomics">
        <title>ContigScape: a Cytoscape plugin facilitating microbial genome gap closing.</title>
        <authorList>
            <person name="Tang B."/>
            <person name="Wang Q."/>
            <person name="Yang M."/>
            <person name="Xie F."/>
            <person name="Zhu Y."/>
            <person name="Zhuo Y."/>
            <person name="Wang S."/>
            <person name="Gao H."/>
            <person name="Ding X."/>
            <person name="Zhang L."/>
            <person name="Zhao G."/>
            <person name="Zheng H."/>
        </authorList>
    </citation>
    <scope>NUCLEOTIDE SEQUENCE [LARGE SCALE GENOMIC DNA]</scope>
    <source>
        <strain evidence="2 3">HCCB10007</strain>
    </source>
</reference>
<dbReference type="PANTHER" id="PTHR43355:SF2">
    <property type="entry name" value="FLAVIN REDUCTASE (NADPH)"/>
    <property type="match status" value="1"/>
</dbReference>
<evidence type="ECO:0000313" key="3">
    <source>
        <dbReference type="Proteomes" id="UP000013968"/>
    </source>
</evidence>
<dbReference type="PANTHER" id="PTHR43355">
    <property type="entry name" value="FLAVIN REDUCTASE (NADPH)"/>
    <property type="match status" value="1"/>
</dbReference>
<dbReference type="SUPFAM" id="SSF51735">
    <property type="entry name" value="NAD(P)-binding Rossmann-fold domains"/>
    <property type="match status" value="1"/>
</dbReference>
<sequence>MTMKLTVLGATGGVGSEVVKQALAAGHHVTAVVRDPSRLTVEGDLLEVVVAQLAEHGALTEAVSGRDVVISALGARDRNPTTIVTDGAHAAVAALGSAGVRRLLLVSASGPFVDGDAFFTRNVVKPILGRILRHAFTDMIAAERIVRASELDWTIVRPPRLLNGPHTGEIAARTDGNVRGSYSINRADVADYLLRAAADDSLVRQTVSIAHG</sequence>
<dbReference type="HOGENOM" id="CLU_025711_4_5_11"/>
<dbReference type="InterPro" id="IPR016040">
    <property type="entry name" value="NAD(P)-bd_dom"/>
</dbReference>